<evidence type="ECO:0000313" key="1">
    <source>
        <dbReference type="EMBL" id="KAJ9650987.1"/>
    </source>
</evidence>
<dbReference type="EMBL" id="JAPDRQ010000291">
    <property type="protein sequence ID" value="KAJ9650987.1"/>
    <property type="molecule type" value="Genomic_DNA"/>
</dbReference>
<dbReference type="Proteomes" id="UP001172386">
    <property type="component" value="Unassembled WGS sequence"/>
</dbReference>
<sequence>MAPQTTISNDLIRNVLSEESGQSSFACTHCRRQKVKCDRLLPQCSNCTKASRTCTYPLTVQKPGPKAGSHRRARPPDSNGHAEHADKRRRTEEVRSSLPTSSLVQSSARASHDHLDYYRESSHRESVTVSTNSQSPQVTTKDNRFLRIIHPTHDPEGNPTLQDDSPKDEEGAFLRKFDQSCRRLGCSSEQGWELIKIYFSHMTSSSLFHRPTFKQKLKGITSVRQLQALLSAIFSFALRYTEGVTSLEETIFSAKRMLDISTQLQHECIEECEDDDPPIHLLQSLYLVTFQKLIHGVRGKTWRMLGDCIRIAFELRLNMIDAKAMNSEAEINHIVDSQGWIQDEEKRRIWWSLWEMDVFTCVIRRLPSAIDERFNFTYLPVSDNDWYKGNEAPSCFLVSNATERWREVSASGNRSPQTWFILINSYMYDAFKMGAFPEIWATKIGFQLSGETSGNLLPKIRNLLDDCLRCAHMAMPEELNWQHRFLAFDMSGNIDSSRALDSARYSIHIMAQLSRLMLYVWEVHRIAASDQGAEKEAKTPPGQETPVIPAESTNADLGSELQVWERYVDAANLTADVIKNSTPLHYQYVNPLISNAIWYAAAAMVVVKLFGPERFKRRLAASNFDLIVATLNRYEAFWQIPSILKHKLRDLEDKFAQLKAQTTPAVGTQSPDVVPTDQQVLPAAISVPAPPPATETRYDQPTDTAIDNEQLASLYDYGGQDWTAQAFNFGDIPAFGAGQSDLVQANLFDPFFDNTGFVLNDALNFNDLFMYPYQ</sequence>
<comment type="caution">
    <text evidence="1">The sequence shown here is derived from an EMBL/GenBank/DDBJ whole genome shotgun (WGS) entry which is preliminary data.</text>
</comment>
<reference evidence="1" key="1">
    <citation type="submission" date="2022-10" db="EMBL/GenBank/DDBJ databases">
        <title>Culturing micro-colonial fungi from biological soil crusts in the Mojave desert and describing Neophaeococcomyces mojavensis, and introducing the new genera and species Taxawa tesnikishii.</title>
        <authorList>
            <person name="Kurbessoian T."/>
            <person name="Stajich J.E."/>
        </authorList>
    </citation>
    <scope>NUCLEOTIDE SEQUENCE</scope>
    <source>
        <strain evidence="1">JES_112</strain>
    </source>
</reference>
<name>A0ACC2ZTN6_9EURO</name>
<protein>
    <submittedName>
        <fullName evidence="1">Uncharacterized protein</fullName>
    </submittedName>
</protein>
<evidence type="ECO:0000313" key="2">
    <source>
        <dbReference type="Proteomes" id="UP001172386"/>
    </source>
</evidence>
<accession>A0ACC2ZTN6</accession>
<proteinExistence type="predicted"/>
<organism evidence="1 2">
    <name type="scientific">Neophaeococcomyces mojaviensis</name>
    <dbReference type="NCBI Taxonomy" id="3383035"/>
    <lineage>
        <taxon>Eukaryota</taxon>
        <taxon>Fungi</taxon>
        <taxon>Dikarya</taxon>
        <taxon>Ascomycota</taxon>
        <taxon>Pezizomycotina</taxon>
        <taxon>Eurotiomycetes</taxon>
        <taxon>Chaetothyriomycetidae</taxon>
        <taxon>Chaetothyriales</taxon>
        <taxon>Chaetothyriales incertae sedis</taxon>
        <taxon>Neophaeococcomyces</taxon>
    </lineage>
</organism>
<gene>
    <name evidence="1" type="ORF">H2198_009728</name>
</gene>
<keyword evidence="2" id="KW-1185">Reference proteome</keyword>